<dbReference type="EMBL" id="BPLQ01011825">
    <property type="protein sequence ID" value="GIY60616.1"/>
    <property type="molecule type" value="Genomic_DNA"/>
</dbReference>
<evidence type="ECO:0000313" key="1">
    <source>
        <dbReference type="EMBL" id="GIY60616.1"/>
    </source>
</evidence>
<dbReference type="AlphaFoldDB" id="A0AAV4US95"/>
<name>A0AAV4US95_9ARAC</name>
<proteinExistence type="predicted"/>
<dbReference type="Proteomes" id="UP001054837">
    <property type="component" value="Unassembled WGS sequence"/>
</dbReference>
<sequence length="171" mass="19805">MDHTHAIDPPPYKKDEPTYHRVVLVIKSIIFGIKYSKREELSSSIKMDNPIQIDHPHTIDHPPYKIRRAHLPCTRLSDRIHYIWEGCLALQSSHYTSLYRQQKALPRVILLHFLLVEVPDNDSVTVDLPTTQIARLQDPLSTSGQHSSTLAFGRKKFLKNNKMNGIHSYEF</sequence>
<comment type="caution">
    <text evidence="1">The sequence shown here is derived from an EMBL/GenBank/DDBJ whole genome shotgun (WGS) entry which is preliminary data.</text>
</comment>
<reference evidence="1 2" key="1">
    <citation type="submission" date="2021-06" db="EMBL/GenBank/DDBJ databases">
        <title>Caerostris darwini draft genome.</title>
        <authorList>
            <person name="Kono N."/>
            <person name="Arakawa K."/>
        </authorList>
    </citation>
    <scope>NUCLEOTIDE SEQUENCE [LARGE SCALE GENOMIC DNA]</scope>
</reference>
<keyword evidence="2" id="KW-1185">Reference proteome</keyword>
<accession>A0AAV4US95</accession>
<protein>
    <submittedName>
        <fullName evidence="1">Uncharacterized protein</fullName>
    </submittedName>
</protein>
<evidence type="ECO:0000313" key="2">
    <source>
        <dbReference type="Proteomes" id="UP001054837"/>
    </source>
</evidence>
<organism evidence="1 2">
    <name type="scientific">Caerostris darwini</name>
    <dbReference type="NCBI Taxonomy" id="1538125"/>
    <lineage>
        <taxon>Eukaryota</taxon>
        <taxon>Metazoa</taxon>
        <taxon>Ecdysozoa</taxon>
        <taxon>Arthropoda</taxon>
        <taxon>Chelicerata</taxon>
        <taxon>Arachnida</taxon>
        <taxon>Araneae</taxon>
        <taxon>Araneomorphae</taxon>
        <taxon>Entelegynae</taxon>
        <taxon>Araneoidea</taxon>
        <taxon>Araneidae</taxon>
        <taxon>Caerostris</taxon>
    </lineage>
</organism>
<gene>
    <name evidence="1" type="ORF">CDAR_303691</name>
</gene>